<keyword evidence="1" id="KW-1133">Transmembrane helix</keyword>
<accession>A0A5J4WDD7</accession>
<organism evidence="2 3">
    <name type="scientific">Streblomastix strix</name>
    <dbReference type="NCBI Taxonomy" id="222440"/>
    <lineage>
        <taxon>Eukaryota</taxon>
        <taxon>Metamonada</taxon>
        <taxon>Preaxostyla</taxon>
        <taxon>Oxymonadida</taxon>
        <taxon>Streblomastigidae</taxon>
        <taxon>Streblomastix</taxon>
    </lineage>
</organism>
<feature type="transmembrane region" description="Helical" evidence="1">
    <location>
        <begin position="125"/>
        <end position="142"/>
    </location>
</feature>
<dbReference type="Proteomes" id="UP000324800">
    <property type="component" value="Unassembled WGS sequence"/>
</dbReference>
<feature type="transmembrane region" description="Helical" evidence="1">
    <location>
        <begin position="44"/>
        <end position="61"/>
    </location>
</feature>
<proteinExistence type="predicted"/>
<dbReference type="AlphaFoldDB" id="A0A5J4WDD7"/>
<dbReference type="EMBL" id="SNRW01002388">
    <property type="protein sequence ID" value="KAA6392951.1"/>
    <property type="molecule type" value="Genomic_DNA"/>
</dbReference>
<evidence type="ECO:0000313" key="2">
    <source>
        <dbReference type="EMBL" id="KAA6392951.1"/>
    </source>
</evidence>
<keyword evidence="1" id="KW-0812">Transmembrane</keyword>
<keyword evidence="1" id="KW-0472">Membrane</keyword>
<reference evidence="2 3" key="1">
    <citation type="submission" date="2019-03" db="EMBL/GenBank/DDBJ databases">
        <title>Single cell metagenomics reveals metabolic interactions within the superorganism composed of flagellate Streblomastix strix and complex community of Bacteroidetes bacteria on its surface.</title>
        <authorList>
            <person name="Treitli S.C."/>
            <person name="Kolisko M."/>
            <person name="Husnik F."/>
            <person name="Keeling P."/>
            <person name="Hampl V."/>
        </authorList>
    </citation>
    <scope>NUCLEOTIDE SEQUENCE [LARGE SCALE GENOMIC DNA]</scope>
    <source>
        <strain evidence="2">ST1C</strain>
    </source>
</reference>
<feature type="transmembrane region" description="Helical" evidence="1">
    <location>
        <begin position="81"/>
        <end position="104"/>
    </location>
</feature>
<protein>
    <submittedName>
        <fullName evidence="2">Uncharacterized protein</fullName>
    </submittedName>
</protein>
<gene>
    <name evidence="2" type="ORF">EZS28_011522</name>
</gene>
<feature type="transmembrane region" description="Helical" evidence="1">
    <location>
        <begin position="148"/>
        <end position="167"/>
    </location>
</feature>
<name>A0A5J4WDD7_9EUKA</name>
<comment type="caution">
    <text evidence="2">The sequence shown here is derived from an EMBL/GenBank/DDBJ whole genome shotgun (WGS) entry which is preliminary data.</text>
</comment>
<feature type="transmembrane region" description="Helical" evidence="1">
    <location>
        <begin position="13"/>
        <end position="32"/>
    </location>
</feature>
<evidence type="ECO:0000313" key="3">
    <source>
        <dbReference type="Proteomes" id="UP000324800"/>
    </source>
</evidence>
<feature type="transmembrane region" description="Helical" evidence="1">
    <location>
        <begin position="222"/>
        <end position="244"/>
    </location>
</feature>
<evidence type="ECO:0000256" key="1">
    <source>
        <dbReference type="SAM" id="Phobius"/>
    </source>
</evidence>
<feature type="transmembrane region" description="Helical" evidence="1">
    <location>
        <begin position="179"/>
        <end position="202"/>
    </location>
</feature>
<sequence length="348" mass="39879">MSKGCDTSSLFDYALVVISGLQATSVMMQSIAWPLGDPEPFNRIFALTVPILNILVAQFFYTQYEQVFFYSETKCTSALHISMFTLGSLGTLAFTIHSVLVAAFQFKPRMKHGGPFACRSGLFKFLFQYAICNLTIFCAVAHAHKFHIIQGVICFTEFVLLALWCLYKQPFYSRLGNATMSVLCTVTSLVGLFATFAAVFSIEQYIEEDDIFVIRTKLPTYGIIIFWAMFFSVIPLLSVVMAYLTIRRGRKLWALGPNNEMLPVFRKKHQNIYGSHLNHASSSEIYRFRQISKKEHQEDIKQDAMVNVKQVNTAVPNRQNHRCDFYSYEFIGIEPSFCFMLNIFINRR</sequence>